<reference evidence="1" key="1">
    <citation type="submission" date="2022-04" db="EMBL/GenBank/DDBJ databases">
        <title>Carnegiea gigantea Genome sequencing and assembly v2.</title>
        <authorList>
            <person name="Copetti D."/>
            <person name="Sanderson M.J."/>
            <person name="Burquez A."/>
            <person name="Wojciechowski M.F."/>
        </authorList>
    </citation>
    <scope>NUCLEOTIDE SEQUENCE</scope>
    <source>
        <strain evidence="1">SGP5-SGP5p</strain>
        <tissue evidence="1">Aerial part</tissue>
    </source>
</reference>
<evidence type="ECO:0000313" key="1">
    <source>
        <dbReference type="EMBL" id="KAJ8419231.1"/>
    </source>
</evidence>
<name>A0A9Q1GFM4_9CARY</name>
<evidence type="ECO:0008006" key="3">
    <source>
        <dbReference type="Google" id="ProtNLM"/>
    </source>
</evidence>
<dbReference type="AlphaFoldDB" id="A0A9Q1GFM4"/>
<sequence length="274" mass="31109">MVRKRPNLASSQGFVPVPFSTPPRQAYCRIERFLFFDNKPFVVKGWNADLDIKIENLKSLPLWIRLLNLELKYWGLSSLSKIGSLIGIPMKTDQYTKTKSMIQHARMLIEVPAEGPFPEQPVQFEWIPTKCGHCNMLGHTIDVCKRKDTCKEWRPVPKPAPPVQEVSTTQVHISHPELDGPIIESNALVTATSNASVESNHVSRPIPMTSNILNMDEAWCLMGDFNALRFKDDRIGGNEVQDHELRELASLLESCELHELKSTGAYFSWINKTI</sequence>
<dbReference type="OrthoDB" id="997591at2759"/>
<organism evidence="1 2">
    <name type="scientific">Carnegiea gigantea</name>
    <dbReference type="NCBI Taxonomy" id="171969"/>
    <lineage>
        <taxon>Eukaryota</taxon>
        <taxon>Viridiplantae</taxon>
        <taxon>Streptophyta</taxon>
        <taxon>Embryophyta</taxon>
        <taxon>Tracheophyta</taxon>
        <taxon>Spermatophyta</taxon>
        <taxon>Magnoliopsida</taxon>
        <taxon>eudicotyledons</taxon>
        <taxon>Gunneridae</taxon>
        <taxon>Pentapetalae</taxon>
        <taxon>Caryophyllales</taxon>
        <taxon>Cactineae</taxon>
        <taxon>Cactaceae</taxon>
        <taxon>Cactoideae</taxon>
        <taxon>Echinocereeae</taxon>
        <taxon>Carnegiea</taxon>
    </lineage>
</organism>
<dbReference type="EMBL" id="JAKOGI010005877">
    <property type="protein sequence ID" value="KAJ8419231.1"/>
    <property type="molecule type" value="Genomic_DNA"/>
</dbReference>
<dbReference type="PANTHER" id="PTHR33233">
    <property type="entry name" value="ENDONUCLEASE/EXONUCLEASE/PHOSPHATASE"/>
    <property type="match status" value="1"/>
</dbReference>
<gene>
    <name evidence="1" type="ORF">Cgig2_010818</name>
</gene>
<dbReference type="SUPFAM" id="SSF56219">
    <property type="entry name" value="DNase I-like"/>
    <property type="match status" value="1"/>
</dbReference>
<protein>
    <recommendedName>
        <fullName evidence="3">DUF4283 domain-containing protein</fullName>
    </recommendedName>
</protein>
<evidence type="ECO:0000313" key="2">
    <source>
        <dbReference type="Proteomes" id="UP001153076"/>
    </source>
</evidence>
<dbReference type="PANTHER" id="PTHR33233:SF17">
    <property type="entry name" value="DUF4283 DOMAIN-CONTAINING PROTEIN"/>
    <property type="match status" value="1"/>
</dbReference>
<comment type="caution">
    <text evidence="1">The sequence shown here is derived from an EMBL/GenBank/DDBJ whole genome shotgun (WGS) entry which is preliminary data.</text>
</comment>
<dbReference type="Proteomes" id="UP001153076">
    <property type="component" value="Unassembled WGS sequence"/>
</dbReference>
<keyword evidence="2" id="KW-1185">Reference proteome</keyword>
<accession>A0A9Q1GFM4</accession>
<dbReference type="InterPro" id="IPR036691">
    <property type="entry name" value="Endo/exonu/phosph_ase_sf"/>
</dbReference>
<proteinExistence type="predicted"/>